<accession>A0A1X7AJH9</accession>
<sequence>MLAFSKGMFSTLADYGRSLCCPVDVESVCSLATESTLPRSQDSSSSASLPDTRISRRSSRKVPVRGSIKKRQTKAAPPKKHFANKATKSTKTSTGVPIKSRKTKTKAQSRSARTTTAPKKPVAVKKKSQPHAQALKPTSTRRTKVQTTKATLRNKTVSLKLKRVSKAPVKHKQARKVSSPPVASKQSLPTAPESPSLTITNVEVHNRTHSLTPPTIVALSSTLSLASSADESVIITSPPLKKRKPENESSVIDLTSTDSPDVIELLDTITINSDSPSGSSRQPPAVYFGDYPITEDDLKILRGHAWLNDNMINAGLTIFSHQLYREAGRSIYCLNPINTRQFVRASRQRQLSIPLFVDANSFQSDRVLWPCNTGDHWFLIVVDNRAQKISCLDSLNTRQAARWARDIRKWTRALFEQSGDTEQANRIAGYAISSEEIPLQDNSNDCGVAVLWNAECLFKGIDPTQPQASSPYPAYRRYLEHLFSSTPEFRVSPTRKRKRAH</sequence>
<protein>
    <recommendedName>
        <fullName evidence="5">Ubiquitin-like protease family profile domain-containing protein</fullName>
    </recommendedName>
</protein>
<dbReference type="PANTHER" id="PTHR46468:SF1">
    <property type="entry name" value="SENTRIN-SPECIFIC PROTEASE 8"/>
    <property type="match status" value="1"/>
</dbReference>
<keyword evidence="1" id="KW-0645">Protease</keyword>
<dbReference type="OrthoDB" id="8283706at2"/>
<dbReference type="GO" id="GO:0006508">
    <property type="term" value="P:proteolysis"/>
    <property type="evidence" value="ECO:0007669"/>
    <property type="project" value="UniProtKB-KW"/>
</dbReference>
<dbReference type="EMBL" id="FWPT01000004">
    <property type="protein sequence ID" value="SMA46549.1"/>
    <property type="molecule type" value="Genomic_DNA"/>
</dbReference>
<evidence type="ECO:0000259" key="5">
    <source>
        <dbReference type="PROSITE" id="PS50600"/>
    </source>
</evidence>
<feature type="compositionally biased region" description="Basic residues" evidence="4">
    <location>
        <begin position="160"/>
        <end position="175"/>
    </location>
</feature>
<dbReference type="Pfam" id="PF02902">
    <property type="entry name" value="Peptidase_C48"/>
    <property type="match status" value="1"/>
</dbReference>
<evidence type="ECO:0000313" key="7">
    <source>
        <dbReference type="Proteomes" id="UP000196573"/>
    </source>
</evidence>
<dbReference type="PANTHER" id="PTHR46468">
    <property type="entry name" value="SENTRIN-SPECIFIC PROTEASE 8"/>
    <property type="match status" value="1"/>
</dbReference>
<dbReference type="Proteomes" id="UP000196573">
    <property type="component" value="Unassembled WGS sequence"/>
</dbReference>
<dbReference type="GO" id="GO:0000338">
    <property type="term" value="P:protein deneddylation"/>
    <property type="evidence" value="ECO:0007669"/>
    <property type="project" value="TreeGrafter"/>
</dbReference>
<evidence type="ECO:0000256" key="4">
    <source>
        <dbReference type="SAM" id="MobiDB-lite"/>
    </source>
</evidence>
<gene>
    <name evidence="6" type="ORF">EHSB41UT_02193</name>
</gene>
<feature type="region of interest" description="Disordered" evidence="4">
    <location>
        <begin position="33"/>
        <end position="197"/>
    </location>
</feature>
<feature type="compositionally biased region" description="Polar residues" evidence="4">
    <location>
        <begin position="145"/>
        <end position="157"/>
    </location>
</feature>
<name>A0A1X7AJH9_9GAMM</name>
<dbReference type="InterPro" id="IPR044613">
    <property type="entry name" value="Nep1/2-like"/>
</dbReference>
<dbReference type="GO" id="GO:0008234">
    <property type="term" value="F:cysteine-type peptidase activity"/>
    <property type="evidence" value="ECO:0007669"/>
    <property type="project" value="UniProtKB-KW"/>
</dbReference>
<keyword evidence="3" id="KW-0788">Thiol protease</keyword>
<dbReference type="Gene3D" id="3.40.395.10">
    <property type="entry name" value="Adenoviral Proteinase, Chain A"/>
    <property type="match status" value="1"/>
</dbReference>
<evidence type="ECO:0000256" key="3">
    <source>
        <dbReference type="ARBA" id="ARBA00022807"/>
    </source>
</evidence>
<dbReference type="GO" id="GO:0019784">
    <property type="term" value="F:deNEDDylase activity"/>
    <property type="evidence" value="ECO:0007669"/>
    <property type="project" value="InterPro"/>
</dbReference>
<organism evidence="6 7">
    <name type="scientific">Parendozoicomonas haliclonae</name>
    <dbReference type="NCBI Taxonomy" id="1960125"/>
    <lineage>
        <taxon>Bacteria</taxon>
        <taxon>Pseudomonadati</taxon>
        <taxon>Pseudomonadota</taxon>
        <taxon>Gammaproteobacteria</taxon>
        <taxon>Oceanospirillales</taxon>
        <taxon>Endozoicomonadaceae</taxon>
        <taxon>Parendozoicomonas</taxon>
    </lineage>
</organism>
<evidence type="ECO:0000313" key="6">
    <source>
        <dbReference type="EMBL" id="SMA46549.1"/>
    </source>
</evidence>
<dbReference type="RefSeq" id="WP_087109723.1">
    <property type="nucleotide sequence ID" value="NZ_CBCSCN010000002.1"/>
</dbReference>
<dbReference type="InterPro" id="IPR003653">
    <property type="entry name" value="Peptidase_C48_C"/>
</dbReference>
<proteinExistence type="predicted"/>
<dbReference type="PROSITE" id="PS50600">
    <property type="entry name" value="ULP_PROTEASE"/>
    <property type="match status" value="1"/>
</dbReference>
<keyword evidence="2" id="KW-0378">Hydrolase</keyword>
<dbReference type="SUPFAM" id="SSF54001">
    <property type="entry name" value="Cysteine proteinases"/>
    <property type="match status" value="1"/>
</dbReference>
<dbReference type="InterPro" id="IPR038765">
    <property type="entry name" value="Papain-like_cys_pep_sf"/>
</dbReference>
<feature type="compositionally biased region" description="Basic residues" evidence="4">
    <location>
        <begin position="55"/>
        <end position="83"/>
    </location>
</feature>
<reference evidence="6 7" key="1">
    <citation type="submission" date="2017-03" db="EMBL/GenBank/DDBJ databases">
        <authorList>
            <person name="Afonso C.L."/>
            <person name="Miller P.J."/>
            <person name="Scott M.A."/>
            <person name="Spackman E."/>
            <person name="Goraichik I."/>
            <person name="Dimitrov K.M."/>
            <person name="Suarez D.L."/>
            <person name="Swayne D.E."/>
        </authorList>
    </citation>
    <scope>NUCLEOTIDE SEQUENCE [LARGE SCALE GENOMIC DNA]</scope>
    <source>
        <strain evidence="6">SB41UT1</strain>
    </source>
</reference>
<evidence type="ECO:0000256" key="2">
    <source>
        <dbReference type="ARBA" id="ARBA00022801"/>
    </source>
</evidence>
<evidence type="ECO:0000256" key="1">
    <source>
        <dbReference type="ARBA" id="ARBA00022670"/>
    </source>
</evidence>
<dbReference type="AlphaFoldDB" id="A0A1X7AJH9"/>
<keyword evidence="7" id="KW-1185">Reference proteome</keyword>
<feature type="compositionally biased region" description="Polar residues" evidence="4">
    <location>
        <begin position="184"/>
        <end position="197"/>
    </location>
</feature>
<feature type="domain" description="Ubiquitin-like protease family profile" evidence="5">
    <location>
        <begin position="291"/>
        <end position="457"/>
    </location>
</feature>